<proteinExistence type="predicted"/>
<accession>A0ABY6NN22</accession>
<sequence length="199" mass="21925">MKKYLQRVMMGGVGLGMLMSCTAESVSDDALSLNATTSTVPTQDLSMNDLAGTWNMYSMTSIGEGKTVDFDGDGNYTYNLLEETDCFDNMFFVFETNGDVLTEQARLYFDASGKFTCSTTGRYAATYQINGNELTVTFTVNGIAYTQSKTVSRYSENGKEYLKVTLTEAETDSAVYVADDPGNTVASDIKQIDMVYQRQ</sequence>
<protein>
    <submittedName>
        <fullName evidence="2">Lipocalin family protein</fullName>
    </submittedName>
</protein>
<evidence type="ECO:0000313" key="3">
    <source>
        <dbReference type="Proteomes" id="UP001163981"/>
    </source>
</evidence>
<dbReference type="InterPro" id="IPR024311">
    <property type="entry name" value="Lipocalin-like"/>
</dbReference>
<evidence type="ECO:0000313" key="2">
    <source>
        <dbReference type="EMBL" id="UZH54086.1"/>
    </source>
</evidence>
<dbReference type="EMBL" id="CP069620">
    <property type="protein sequence ID" value="UZH54086.1"/>
    <property type="molecule type" value="Genomic_DNA"/>
</dbReference>
<feature type="domain" description="Lipocalin-like" evidence="1">
    <location>
        <begin position="50"/>
        <end position="147"/>
    </location>
</feature>
<organism evidence="2 3">
    <name type="scientific">Salinimicrobium tongyeongense</name>
    <dbReference type="NCBI Taxonomy" id="2809707"/>
    <lineage>
        <taxon>Bacteria</taxon>
        <taxon>Pseudomonadati</taxon>
        <taxon>Bacteroidota</taxon>
        <taxon>Flavobacteriia</taxon>
        <taxon>Flavobacteriales</taxon>
        <taxon>Flavobacteriaceae</taxon>
        <taxon>Salinimicrobium</taxon>
    </lineage>
</organism>
<dbReference type="Pfam" id="PF13648">
    <property type="entry name" value="Lipocalin_4"/>
    <property type="match status" value="1"/>
</dbReference>
<reference evidence="2" key="1">
    <citation type="submission" date="2021-02" db="EMBL/GenBank/DDBJ databases">
        <title>Salinimicrobium sp. nov. isolated from seawater in Tongyeong, Republic of Korea.</title>
        <authorList>
            <person name="Lee S.-J."/>
        </authorList>
    </citation>
    <scope>NUCLEOTIDE SEQUENCE</scope>
    <source>
        <strain evidence="2">HN-2-9-2</strain>
    </source>
</reference>
<name>A0ABY6NN22_9FLAO</name>
<dbReference type="PROSITE" id="PS51257">
    <property type="entry name" value="PROKAR_LIPOPROTEIN"/>
    <property type="match status" value="1"/>
</dbReference>
<keyword evidence="3" id="KW-1185">Reference proteome</keyword>
<dbReference type="Proteomes" id="UP001163981">
    <property type="component" value="Chromosome"/>
</dbReference>
<gene>
    <name evidence="2" type="ORF">JRG66_08720</name>
</gene>
<dbReference type="RefSeq" id="WP_265162389.1">
    <property type="nucleotide sequence ID" value="NZ_CP069620.1"/>
</dbReference>
<evidence type="ECO:0000259" key="1">
    <source>
        <dbReference type="Pfam" id="PF13648"/>
    </source>
</evidence>